<protein>
    <submittedName>
        <fullName evidence="1">Uncharacterized protein</fullName>
    </submittedName>
</protein>
<proteinExistence type="predicted"/>
<dbReference type="EMBL" id="CP144692">
    <property type="protein sequence ID" value="WVY98330.1"/>
    <property type="molecule type" value="Genomic_DNA"/>
</dbReference>
<dbReference type="Proteomes" id="UP001374535">
    <property type="component" value="Chromosome 9"/>
</dbReference>
<dbReference type="AlphaFoldDB" id="A0AAQ3MW82"/>
<keyword evidence="2" id="KW-1185">Reference proteome</keyword>
<organism evidence="1 2">
    <name type="scientific">Vigna mungo</name>
    <name type="common">Black gram</name>
    <name type="synonym">Phaseolus mungo</name>
    <dbReference type="NCBI Taxonomy" id="3915"/>
    <lineage>
        <taxon>Eukaryota</taxon>
        <taxon>Viridiplantae</taxon>
        <taxon>Streptophyta</taxon>
        <taxon>Embryophyta</taxon>
        <taxon>Tracheophyta</taxon>
        <taxon>Spermatophyta</taxon>
        <taxon>Magnoliopsida</taxon>
        <taxon>eudicotyledons</taxon>
        <taxon>Gunneridae</taxon>
        <taxon>Pentapetalae</taxon>
        <taxon>rosids</taxon>
        <taxon>fabids</taxon>
        <taxon>Fabales</taxon>
        <taxon>Fabaceae</taxon>
        <taxon>Papilionoideae</taxon>
        <taxon>50 kb inversion clade</taxon>
        <taxon>NPAAA clade</taxon>
        <taxon>indigoferoid/millettioid clade</taxon>
        <taxon>Phaseoleae</taxon>
        <taxon>Vigna</taxon>
    </lineage>
</organism>
<reference evidence="1 2" key="1">
    <citation type="journal article" date="2023" name="Life. Sci Alliance">
        <title>Evolutionary insights into 3D genome organization and epigenetic landscape of Vigna mungo.</title>
        <authorList>
            <person name="Junaid A."/>
            <person name="Singh B."/>
            <person name="Bhatia S."/>
        </authorList>
    </citation>
    <scope>NUCLEOTIDE SEQUENCE [LARGE SCALE GENOMIC DNA]</scope>
    <source>
        <strain evidence="1">Urdbean</strain>
    </source>
</reference>
<sequence length="212" mass="23486">MHCQQNVDQSKTDLNTSLSKAVEQSAVLSKLSEIACNESSTKINQIADQVLGDSGVKGQTTAEKSMEAAVASSSVCSDYVNGSWFIYASNDVTCRNAAHACTTYGSIFTYGCWHAYGIWYGLWGGNARHEWWIFKIPYDSGAPDARKSYPCRPNVWTYCFTWDGRIKSSKARASWTRTSHANAASSRAAVFWRTCHELISSGTTCLWIVRTC</sequence>
<evidence type="ECO:0000313" key="1">
    <source>
        <dbReference type="EMBL" id="WVY98330.1"/>
    </source>
</evidence>
<accession>A0AAQ3MW82</accession>
<gene>
    <name evidence="1" type="ORF">V8G54_030481</name>
</gene>
<evidence type="ECO:0000313" key="2">
    <source>
        <dbReference type="Proteomes" id="UP001374535"/>
    </source>
</evidence>
<name>A0AAQ3MW82_VIGMU</name>